<gene>
    <name evidence="7" type="ORF">EYC80_003022</name>
</gene>
<comment type="subcellular location">
    <subcellularLocation>
        <location evidence="1">Membrane</location>
    </subcellularLocation>
</comment>
<evidence type="ECO:0000313" key="8">
    <source>
        <dbReference type="Proteomes" id="UP000326757"/>
    </source>
</evidence>
<accession>A0A5N6KCF5</accession>
<evidence type="ECO:0000256" key="3">
    <source>
        <dbReference type="ARBA" id="ARBA00022989"/>
    </source>
</evidence>
<proteinExistence type="predicted"/>
<dbReference type="OrthoDB" id="408954at2759"/>
<evidence type="ECO:0000313" key="7">
    <source>
        <dbReference type="EMBL" id="KAB8301119.1"/>
    </source>
</evidence>
<organism evidence="7 8">
    <name type="scientific">Monilinia laxa</name>
    <name type="common">Brown rot fungus</name>
    <name type="synonym">Sclerotinia laxa</name>
    <dbReference type="NCBI Taxonomy" id="61186"/>
    <lineage>
        <taxon>Eukaryota</taxon>
        <taxon>Fungi</taxon>
        <taxon>Dikarya</taxon>
        <taxon>Ascomycota</taxon>
        <taxon>Pezizomycotina</taxon>
        <taxon>Leotiomycetes</taxon>
        <taxon>Helotiales</taxon>
        <taxon>Sclerotiniaceae</taxon>
        <taxon>Monilinia</taxon>
    </lineage>
</organism>
<sequence>MIFSSLATLKTISDHCGYVFPKDPFRWINGNDAKFHDLHHQSWGLKHNFSTYTIFWDKLLGTEWSDVQGADIRYSRTHELVQARIEKDGVTVAHPKVESEASLLNLTLVHLPVKMNTPITNTSFTDPIYTFSSHIRPPLSSHISDFHLSLLLPILAYWSLCLVWTLVSYYDLFPTYRIHTPIELQTRNRATIREVLRSIIIQQVMGIAWGLFIGHMVLGTQEMVGREDYDVALWTERVGKGVSWLTWSLKLGITALGFDSSRMKGAFYIPFHVSITTPDGQIIAWKIVLAQVIYRVLAPAVRFGVAICFSDAWQYFWHRAMHENKWLYRNVHFIHHCINVPYAFGGLYNTLTEAFLVDNIGITLSFYISGLSMREAMLFSTITAFKIVDDHSGYKLPWDPLQWLGEQGTVYHDIHHQSWGATTNYSQVYTTFWDHFLGTVSQKSQEEIEELYKKGRDAAEKAKKVN</sequence>
<keyword evidence="4 5" id="KW-0472">Membrane</keyword>
<dbReference type="Proteomes" id="UP000326757">
    <property type="component" value="Unassembled WGS sequence"/>
</dbReference>
<feature type="domain" description="Fatty acid hydroxylase" evidence="6">
    <location>
        <begin position="305"/>
        <end position="439"/>
    </location>
</feature>
<evidence type="ECO:0000256" key="4">
    <source>
        <dbReference type="ARBA" id="ARBA00023136"/>
    </source>
</evidence>
<dbReference type="InterPro" id="IPR006694">
    <property type="entry name" value="Fatty_acid_hydroxylase"/>
</dbReference>
<evidence type="ECO:0000259" key="6">
    <source>
        <dbReference type="Pfam" id="PF04116"/>
    </source>
</evidence>
<keyword evidence="8" id="KW-1185">Reference proteome</keyword>
<keyword evidence="2 5" id="KW-0812">Transmembrane</keyword>
<dbReference type="EMBL" id="VIGI01000004">
    <property type="protein sequence ID" value="KAB8301119.1"/>
    <property type="molecule type" value="Genomic_DNA"/>
</dbReference>
<feature type="transmembrane region" description="Helical" evidence="5">
    <location>
        <begin position="199"/>
        <end position="218"/>
    </location>
</feature>
<protein>
    <recommendedName>
        <fullName evidence="6">Fatty acid hydroxylase domain-containing protein</fullName>
    </recommendedName>
</protein>
<feature type="domain" description="Fatty acid hydroxylase" evidence="6">
    <location>
        <begin position="2"/>
        <end position="62"/>
    </location>
</feature>
<comment type="caution">
    <text evidence="7">The sequence shown here is derived from an EMBL/GenBank/DDBJ whole genome shotgun (WGS) entry which is preliminary data.</text>
</comment>
<dbReference type="PANTHER" id="PTHR11863">
    <property type="entry name" value="STEROL DESATURASE"/>
    <property type="match status" value="1"/>
</dbReference>
<dbReference type="GO" id="GO:0016491">
    <property type="term" value="F:oxidoreductase activity"/>
    <property type="evidence" value="ECO:0007669"/>
    <property type="project" value="InterPro"/>
</dbReference>
<dbReference type="GO" id="GO:0008610">
    <property type="term" value="P:lipid biosynthetic process"/>
    <property type="evidence" value="ECO:0007669"/>
    <property type="project" value="InterPro"/>
</dbReference>
<dbReference type="Pfam" id="PF04116">
    <property type="entry name" value="FA_hydroxylase"/>
    <property type="match status" value="2"/>
</dbReference>
<reference evidence="7 8" key="1">
    <citation type="submission" date="2019-06" db="EMBL/GenBank/DDBJ databases">
        <title>Genome Sequence of the Brown Rot Fungal Pathogen Monilinia laxa.</title>
        <authorList>
            <person name="De Miccolis Angelini R.M."/>
            <person name="Landi L."/>
            <person name="Abate D."/>
            <person name="Pollastro S."/>
            <person name="Romanazzi G."/>
            <person name="Faretra F."/>
        </authorList>
    </citation>
    <scope>NUCLEOTIDE SEQUENCE [LARGE SCALE GENOMIC DNA]</scope>
    <source>
        <strain evidence="7 8">Mlax316</strain>
    </source>
</reference>
<keyword evidence="3 5" id="KW-1133">Transmembrane helix</keyword>
<evidence type="ECO:0000256" key="2">
    <source>
        <dbReference type="ARBA" id="ARBA00022692"/>
    </source>
</evidence>
<dbReference type="GO" id="GO:0005506">
    <property type="term" value="F:iron ion binding"/>
    <property type="evidence" value="ECO:0007669"/>
    <property type="project" value="InterPro"/>
</dbReference>
<dbReference type="InterPro" id="IPR050307">
    <property type="entry name" value="Sterol_Desaturase_Related"/>
</dbReference>
<name>A0A5N6KCF5_MONLA</name>
<evidence type="ECO:0000256" key="1">
    <source>
        <dbReference type="ARBA" id="ARBA00004370"/>
    </source>
</evidence>
<feature type="transmembrane region" description="Helical" evidence="5">
    <location>
        <begin position="146"/>
        <end position="167"/>
    </location>
</feature>
<dbReference type="GO" id="GO:0016020">
    <property type="term" value="C:membrane"/>
    <property type="evidence" value="ECO:0007669"/>
    <property type="project" value="UniProtKB-SubCell"/>
</dbReference>
<dbReference type="AlphaFoldDB" id="A0A5N6KCF5"/>
<evidence type="ECO:0000256" key="5">
    <source>
        <dbReference type="SAM" id="Phobius"/>
    </source>
</evidence>